<dbReference type="AlphaFoldDB" id="A0A1I6GEA6"/>
<gene>
    <name evidence="1" type="ORF">SAMN04488005_1513</name>
</gene>
<dbReference type="STRING" id="390270.SAMN04488005_1513"/>
<name>A0A1I6GEA6_9RHOB</name>
<dbReference type="OrthoDB" id="7874722at2"/>
<keyword evidence="2" id="KW-1185">Reference proteome</keyword>
<evidence type="ECO:0000313" key="2">
    <source>
        <dbReference type="Proteomes" id="UP000199478"/>
    </source>
</evidence>
<dbReference type="RefSeq" id="WP_131802320.1">
    <property type="nucleotide sequence ID" value="NZ_FOYP01000001.1"/>
</dbReference>
<proteinExistence type="predicted"/>
<organism evidence="1 2">
    <name type="scientific">Yoonia tamlensis</name>
    <dbReference type="NCBI Taxonomy" id="390270"/>
    <lineage>
        <taxon>Bacteria</taxon>
        <taxon>Pseudomonadati</taxon>
        <taxon>Pseudomonadota</taxon>
        <taxon>Alphaproteobacteria</taxon>
        <taxon>Rhodobacterales</taxon>
        <taxon>Paracoccaceae</taxon>
        <taxon>Yoonia</taxon>
    </lineage>
</organism>
<dbReference type="Proteomes" id="UP000199478">
    <property type="component" value="Unassembled WGS sequence"/>
</dbReference>
<reference evidence="2" key="1">
    <citation type="submission" date="2016-10" db="EMBL/GenBank/DDBJ databases">
        <authorList>
            <person name="Varghese N."/>
            <person name="Submissions S."/>
        </authorList>
    </citation>
    <scope>NUCLEOTIDE SEQUENCE [LARGE SCALE GENOMIC DNA]</scope>
    <source>
        <strain evidence="2">DSM 26879</strain>
    </source>
</reference>
<sequence length="111" mass="11809">MFIKMLRSQSCVSGTYRCGVIYEIDEKKHLQKRDADNLLERKFAEKISKKALAEINAKGHEVVASAATIAAEKEAADKASADKVAADQAAADEAVADKAAADKAAADKDGK</sequence>
<accession>A0A1I6GEA6</accession>
<protein>
    <submittedName>
        <fullName evidence="1">Uncharacterized protein</fullName>
    </submittedName>
</protein>
<evidence type="ECO:0000313" key="1">
    <source>
        <dbReference type="EMBL" id="SFR40524.1"/>
    </source>
</evidence>
<dbReference type="EMBL" id="FOYP01000001">
    <property type="protein sequence ID" value="SFR40524.1"/>
    <property type="molecule type" value="Genomic_DNA"/>
</dbReference>